<dbReference type="CDD" id="cd00009">
    <property type="entry name" value="AAA"/>
    <property type="match status" value="1"/>
</dbReference>
<dbReference type="GO" id="GO:0005524">
    <property type="term" value="F:ATP binding"/>
    <property type="evidence" value="ECO:0007669"/>
    <property type="project" value="InterPro"/>
</dbReference>
<evidence type="ECO:0000259" key="1">
    <source>
        <dbReference type="SMART" id="SM00382"/>
    </source>
</evidence>
<dbReference type="InterPro" id="IPR002611">
    <property type="entry name" value="IstB_ATP-bd"/>
</dbReference>
<accession>A0A0J1IDX6</accession>
<dbReference type="PANTHER" id="PTHR30050:SF4">
    <property type="entry name" value="ATP-BINDING PROTEIN RV3427C IN INSERTION SEQUENCE-RELATED"/>
    <property type="match status" value="1"/>
</dbReference>
<dbReference type="GO" id="GO:0006260">
    <property type="term" value="P:DNA replication"/>
    <property type="evidence" value="ECO:0007669"/>
    <property type="project" value="TreeGrafter"/>
</dbReference>
<comment type="caution">
    <text evidence="2">The sequence shown here is derived from an EMBL/GenBank/DDBJ whole genome shotgun (WGS) entry which is preliminary data.</text>
</comment>
<dbReference type="SUPFAM" id="SSF52540">
    <property type="entry name" value="P-loop containing nucleoside triphosphate hydrolases"/>
    <property type="match status" value="1"/>
</dbReference>
<protein>
    <recommendedName>
        <fullName evidence="1">AAA+ ATPase domain-containing protein</fullName>
    </recommendedName>
</protein>
<evidence type="ECO:0000313" key="2">
    <source>
        <dbReference type="EMBL" id="KLV24166.1"/>
    </source>
</evidence>
<feature type="domain" description="AAA+ ATPase" evidence="1">
    <location>
        <begin position="146"/>
        <end position="277"/>
    </location>
</feature>
<dbReference type="Pfam" id="PF01695">
    <property type="entry name" value="IstB_IS21"/>
    <property type="match status" value="1"/>
</dbReference>
<keyword evidence="3" id="KW-1185">Reference proteome</keyword>
<proteinExistence type="predicted"/>
<dbReference type="RefSeq" id="WP_047943733.1">
    <property type="nucleotide sequence ID" value="NZ_LDPH01000022.1"/>
</dbReference>
<dbReference type="PANTHER" id="PTHR30050">
    <property type="entry name" value="CHROMOSOMAL REPLICATION INITIATOR PROTEIN DNAA"/>
    <property type="match status" value="1"/>
</dbReference>
<dbReference type="InterPro" id="IPR027417">
    <property type="entry name" value="P-loop_NTPase"/>
</dbReference>
<dbReference type="EMBL" id="LDPH01000022">
    <property type="protein sequence ID" value="KLV24166.1"/>
    <property type="molecule type" value="Genomic_DNA"/>
</dbReference>
<evidence type="ECO:0000313" key="3">
    <source>
        <dbReference type="Proteomes" id="UP000036045"/>
    </source>
</evidence>
<dbReference type="PATRIC" id="fig|1397.4.peg.2407"/>
<reference evidence="2 3" key="1">
    <citation type="submission" date="2015-05" db="EMBL/GenBank/DDBJ databases">
        <title>Whole genome sequence and identification of bacterial endophytes from Costus igneus.</title>
        <authorList>
            <person name="Lee Y.P."/>
            <person name="Gan H.M."/>
            <person name="Eng W."/>
            <person name="Wheatley M.S."/>
            <person name="Caraballo A."/>
            <person name="Polter S."/>
            <person name="Savka M.A."/>
            <person name="Hudson A.O."/>
        </authorList>
    </citation>
    <scope>NUCLEOTIDE SEQUENCE [LARGE SCALE GENOMIC DNA]</scope>
    <source>
        <strain evidence="2 3">RIT379</strain>
    </source>
</reference>
<dbReference type="Gene3D" id="3.40.50.300">
    <property type="entry name" value="P-loop containing nucleotide triphosphate hydrolases"/>
    <property type="match status" value="1"/>
</dbReference>
<sequence>MRVASSFLPEDENNIYKKAVFRLMPELEGHELEADFLKKLVCPQCGQESASALVYRLNNNDSWKQLGETFKCCRCRDRDMLNLSMEKGLKEQSQLISERLMNDYFLLPEKLKGSGFKDYHETNPVTTVAKQRAISYVKTFLASEQDRYNLLIQGNPGTGKTHLCVAIARTLKEKGFIVGFLTTGQLLSKIKSTYNKASIITEENIFKDLKKLDLLILDDLGAEASGGNDDWRKSIIFEIVESRSGKPTIYTSNLTDQDLPMVVGERVFSRLYDNTKFIDLFTEDYRKKLRIK</sequence>
<dbReference type="Proteomes" id="UP000036045">
    <property type="component" value="Unassembled WGS sequence"/>
</dbReference>
<dbReference type="InterPro" id="IPR003593">
    <property type="entry name" value="AAA+_ATPase"/>
</dbReference>
<dbReference type="SMART" id="SM00382">
    <property type="entry name" value="AAA"/>
    <property type="match status" value="1"/>
</dbReference>
<gene>
    <name evidence="2" type="ORF">ABW02_18490</name>
</gene>
<dbReference type="OrthoDB" id="2052561at2"/>
<organism evidence="2 3">
    <name type="scientific">Niallia circulans</name>
    <name type="common">Bacillus circulans</name>
    <dbReference type="NCBI Taxonomy" id="1397"/>
    <lineage>
        <taxon>Bacteria</taxon>
        <taxon>Bacillati</taxon>
        <taxon>Bacillota</taxon>
        <taxon>Bacilli</taxon>
        <taxon>Bacillales</taxon>
        <taxon>Bacillaceae</taxon>
        <taxon>Niallia</taxon>
    </lineage>
</organism>
<name>A0A0J1IDX6_NIACI</name>
<dbReference type="AlphaFoldDB" id="A0A0J1IDX6"/>